<dbReference type="EMBL" id="JBHUOJ010000004">
    <property type="protein sequence ID" value="MFD2832058.1"/>
    <property type="molecule type" value="Genomic_DNA"/>
</dbReference>
<dbReference type="Gene3D" id="1.10.1160.10">
    <property type="entry name" value="Glutamyl-trna Synthetase, Domain 2"/>
    <property type="match status" value="1"/>
</dbReference>
<dbReference type="Pfam" id="PF03950">
    <property type="entry name" value="tRNA-synt_1c_C"/>
    <property type="match status" value="1"/>
</dbReference>
<evidence type="ECO:0000256" key="11">
    <source>
        <dbReference type="SAM" id="MobiDB-lite"/>
    </source>
</evidence>
<evidence type="ECO:0000256" key="3">
    <source>
        <dbReference type="ARBA" id="ARBA00022598"/>
    </source>
</evidence>
<keyword evidence="4 10" id="KW-0547">Nucleotide-binding</keyword>
<evidence type="ECO:0000313" key="15">
    <source>
        <dbReference type="EMBL" id="MFD2832058.1"/>
    </source>
</evidence>
<dbReference type="NCBIfam" id="TIGR00440">
    <property type="entry name" value="glnS"/>
    <property type="match status" value="1"/>
</dbReference>
<dbReference type="InterPro" id="IPR004514">
    <property type="entry name" value="Gln-tRNA-synth"/>
</dbReference>
<evidence type="ECO:0000256" key="1">
    <source>
        <dbReference type="ARBA" id="ARBA00012836"/>
    </source>
</evidence>
<dbReference type="Gene3D" id="3.90.800.10">
    <property type="entry name" value="Glutamyl-tRNA Synthetase, Domain 3"/>
    <property type="match status" value="1"/>
</dbReference>
<dbReference type="InterPro" id="IPR020058">
    <property type="entry name" value="Glu/Gln-tRNA-synth_Ib_cat-dom"/>
</dbReference>
<name>A0ABW5X1S2_9FLAO</name>
<feature type="domain" description="Glutamyl/glutaminyl-tRNA synthetase class Ib catalytic" evidence="12">
    <location>
        <begin position="28"/>
        <end position="338"/>
    </location>
</feature>
<organism evidence="15 16">
    <name type="scientific">Christiangramia antarctica</name>
    <dbReference type="NCBI Taxonomy" id="2058158"/>
    <lineage>
        <taxon>Bacteria</taxon>
        <taxon>Pseudomonadati</taxon>
        <taxon>Bacteroidota</taxon>
        <taxon>Flavobacteriia</taxon>
        <taxon>Flavobacteriales</taxon>
        <taxon>Flavobacteriaceae</taxon>
        <taxon>Christiangramia</taxon>
    </lineage>
</organism>
<dbReference type="SUPFAM" id="SSF52374">
    <property type="entry name" value="Nucleotidylyl transferase"/>
    <property type="match status" value="1"/>
</dbReference>
<dbReference type="InterPro" id="IPR014729">
    <property type="entry name" value="Rossmann-like_a/b/a_fold"/>
</dbReference>
<dbReference type="Gene3D" id="2.40.240.10">
    <property type="entry name" value="Ribosomal Protein L25, Chain P"/>
    <property type="match status" value="2"/>
</dbReference>
<comment type="similarity">
    <text evidence="10">Belongs to the class-I aminoacyl-tRNA synthetase family.</text>
</comment>
<dbReference type="PRINTS" id="PR00987">
    <property type="entry name" value="TRNASYNTHGLU"/>
</dbReference>
<dbReference type="PANTHER" id="PTHR43097">
    <property type="entry name" value="GLUTAMINE-TRNA LIGASE"/>
    <property type="match status" value="1"/>
</dbReference>
<evidence type="ECO:0000256" key="6">
    <source>
        <dbReference type="ARBA" id="ARBA00022917"/>
    </source>
</evidence>
<comment type="catalytic activity">
    <reaction evidence="8">
        <text>tRNA(Gln) + L-glutamine + ATP = L-glutaminyl-tRNA(Gln) + AMP + diphosphate</text>
        <dbReference type="Rhea" id="RHEA:20121"/>
        <dbReference type="Rhea" id="RHEA-COMP:9662"/>
        <dbReference type="Rhea" id="RHEA-COMP:9681"/>
        <dbReference type="ChEBI" id="CHEBI:30616"/>
        <dbReference type="ChEBI" id="CHEBI:33019"/>
        <dbReference type="ChEBI" id="CHEBI:58359"/>
        <dbReference type="ChEBI" id="CHEBI:78442"/>
        <dbReference type="ChEBI" id="CHEBI:78521"/>
        <dbReference type="ChEBI" id="CHEBI:456215"/>
        <dbReference type="EC" id="6.1.1.18"/>
    </reaction>
</comment>
<evidence type="ECO:0000256" key="7">
    <source>
        <dbReference type="ARBA" id="ARBA00023146"/>
    </source>
</evidence>
<dbReference type="RefSeq" id="WP_251739521.1">
    <property type="nucleotide sequence ID" value="NZ_JBHUOJ010000004.1"/>
</dbReference>
<keyword evidence="5 10" id="KW-0067">ATP-binding</keyword>
<reference evidence="16" key="1">
    <citation type="journal article" date="2019" name="Int. J. Syst. Evol. Microbiol.">
        <title>The Global Catalogue of Microorganisms (GCM) 10K type strain sequencing project: providing services to taxonomists for standard genome sequencing and annotation.</title>
        <authorList>
            <consortium name="The Broad Institute Genomics Platform"/>
            <consortium name="The Broad Institute Genome Sequencing Center for Infectious Disease"/>
            <person name="Wu L."/>
            <person name="Ma J."/>
        </authorList>
    </citation>
    <scope>NUCLEOTIDE SEQUENCE [LARGE SCALE GENOMIC DNA]</scope>
    <source>
        <strain evidence="16">KCTC 52925</strain>
    </source>
</reference>
<comment type="caution">
    <text evidence="15">The sequence shown here is derived from an EMBL/GenBank/DDBJ whole genome shotgun (WGS) entry which is preliminary data.</text>
</comment>
<dbReference type="InterPro" id="IPR020056">
    <property type="entry name" value="Rbsml_bL25/Gln-tRNA_synth_N"/>
</dbReference>
<dbReference type="InterPro" id="IPR020059">
    <property type="entry name" value="Glu/Gln-tRNA-synth_Ib_codon-bd"/>
</dbReference>
<dbReference type="PROSITE" id="PS00178">
    <property type="entry name" value="AA_TRNA_LIGASE_I"/>
    <property type="match status" value="1"/>
</dbReference>
<dbReference type="Pfam" id="PF20974">
    <property type="entry name" value="tRNA-synt_1c_C2"/>
    <property type="match status" value="1"/>
</dbReference>
<feature type="region of interest" description="Disordered" evidence="11">
    <location>
        <begin position="126"/>
        <end position="145"/>
    </location>
</feature>
<gene>
    <name evidence="15" type="ORF">ACFSYS_02075</name>
</gene>
<dbReference type="InterPro" id="IPR001412">
    <property type="entry name" value="aa-tRNA-synth_I_CS"/>
</dbReference>
<evidence type="ECO:0000256" key="5">
    <source>
        <dbReference type="ARBA" id="ARBA00022840"/>
    </source>
</evidence>
<dbReference type="Pfam" id="PF00749">
    <property type="entry name" value="tRNA-synt_1c"/>
    <property type="match status" value="1"/>
</dbReference>
<evidence type="ECO:0000259" key="13">
    <source>
        <dbReference type="Pfam" id="PF03950"/>
    </source>
</evidence>
<keyword evidence="6 10" id="KW-0648">Protein biosynthesis</keyword>
<accession>A0ABW5X1S2</accession>
<feature type="domain" description="tRNA synthetases class I (E and Q) anti-codon binding" evidence="14">
    <location>
        <begin position="460"/>
        <end position="534"/>
    </location>
</feature>
<dbReference type="PANTHER" id="PTHR43097:SF5">
    <property type="entry name" value="GLUTAMATE--TRNA LIGASE"/>
    <property type="match status" value="1"/>
</dbReference>
<evidence type="ECO:0000313" key="16">
    <source>
        <dbReference type="Proteomes" id="UP001597438"/>
    </source>
</evidence>
<evidence type="ECO:0000259" key="12">
    <source>
        <dbReference type="Pfam" id="PF00749"/>
    </source>
</evidence>
<keyword evidence="3 10" id="KW-0436">Ligase</keyword>
<keyword evidence="7 10" id="KW-0030">Aminoacyl-tRNA synthetase</keyword>
<proteinExistence type="inferred from homology"/>
<dbReference type="Gene3D" id="3.40.50.620">
    <property type="entry name" value="HUPs"/>
    <property type="match status" value="1"/>
</dbReference>
<dbReference type="Proteomes" id="UP001597438">
    <property type="component" value="Unassembled WGS sequence"/>
</dbReference>
<evidence type="ECO:0000256" key="10">
    <source>
        <dbReference type="RuleBase" id="RU363037"/>
    </source>
</evidence>
<protein>
    <recommendedName>
        <fullName evidence="1 9">Glutamine--tRNA ligase</fullName>
        <ecNumber evidence="1 9">6.1.1.18</ecNumber>
    </recommendedName>
</protein>
<dbReference type="InterPro" id="IPR000924">
    <property type="entry name" value="Glu/Gln-tRNA-synth"/>
</dbReference>
<sequence>MEEGKKPLNFIEQIIEEDLQANYTKDQLKFRFPPEPNGYLHIGHASSICLNFGLGERYHAPVNLRFDDTNPMKEEQEYVDAIKNDIHWLGFKWAEECYASDYFQTLYDWAVALIKNGDAYVDSQTSEEIAQQKGTPTQAGTESPYRNRSVAENLDLFEKMKNGETAEKGHVLRAKIDMAAGNMLMRDPIMYRGLHRNHHRTGDSWKIYPMYDWAHGESDFIESVSHSFCTLEFLPHRELYNWFISKVSKPGKLEPKQREFARRNLSHTIVSKRKLLQLVEKGVVESWDDPRMPTISGLRRRGYTPESIRKFADSIGVGKRENLIDVAHLEFCVREDLNRVAPRVMGVLDPVKLVITNYPEDKEEWLEAENNPEDESAGSREVPFSRELYIEKEDFKEEANRKFFRLTLGKEVRLKNAYIIKGESVVKNDQGEIIEIHCTYDPKSKSGSGSEESMRKVKGTLHWVSVKHALKVEIRLYDRLFTEEVPDGDKEKDYLEFVNPDSLQVITGYLEPSLKNASVMDKFQFQRIGYFCVDKDSSKEKLIFNKTVGLRDSWAKIQSA</sequence>
<evidence type="ECO:0000256" key="2">
    <source>
        <dbReference type="ARBA" id="ARBA00022490"/>
    </source>
</evidence>
<dbReference type="InterPro" id="IPR020061">
    <property type="entry name" value="Glu_tRNA_lig_a-bdl"/>
</dbReference>
<dbReference type="InterPro" id="IPR011035">
    <property type="entry name" value="Ribosomal_bL25/Gln-tRNA_synth"/>
</dbReference>
<keyword evidence="2" id="KW-0963">Cytoplasm</keyword>
<evidence type="ECO:0000256" key="4">
    <source>
        <dbReference type="ARBA" id="ARBA00022741"/>
    </source>
</evidence>
<dbReference type="EC" id="6.1.1.18" evidence="1 9"/>
<dbReference type="GO" id="GO:0016874">
    <property type="term" value="F:ligase activity"/>
    <property type="evidence" value="ECO:0007669"/>
    <property type="project" value="UniProtKB-KW"/>
</dbReference>
<evidence type="ECO:0000256" key="8">
    <source>
        <dbReference type="ARBA" id="ARBA00048270"/>
    </source>
</evidence>
<dbReference type="SUPFAM" id="SSF50715">
    <property type="entry name" value="Ribosomal protein L25-like"/>
    <property type="match status" value="1"/>
</dbReference>
<evidence type="ECO:0000256" key="9">
    <source>
        <dbReference type="NCBIfam" id="TIGR00440"/>
    </source>
</evidence>
<dbReference type="InterPro" id="IPR050132">
    <property type="entry name" value="Gln/Glu-tRNA_Ligase"/>
</dbReference>
<dbReference type="InterPro" id="IPR049437">
    <property type="entry name" value="tRNA-synt_1c_C2"/>
</dbReference>
<feature type="domain" description="Glutamyl/glutaminyl-tRNA synthetase class Ib anti-codon binding" evidence="13">
    <location>
        <begin position="341"/>
        <end position="441"/>
    </location>
</feature>
<keyword evidence="16" id="KW-1185">Reference proteome</keyword>
<evidence type="ECO:0000259" key="14">
    <source>
        <dbReference type="Pfam" id="PF20974"/>
    </source>
</evidence>
<dbReference type="NCBIfam" id="NF011291">
    <property type="entry name" value="PRK14703.1"/>
    <property type="match status" value="1"/>
</dbReference>